<dbReference type="Pfam" id="PF13676">
    <property type="entry name" value="TIR_2"/>
    <property type="match status" value="1"/>
</dbReference>
<dbReference type="Gene3D" id="3.10.350.10">
    <property type="entry name" value="LysM domain"/>
    <property type="match status" value="2"/>
</dbReference>
<dbReference type="PANTHER" id="PTHR34700:SF4">
    <property type="entry name" value="PHAGE-LIKE ELEMENT PBSX PROTEIN XKDP"/>
    <property type="match status" value="1"/>
</dbReference>
<name>A0A557R0W4_9RHOO</name>
<keyword evidence="5" id="KW-1185">Reference proteome</keyword>
<organism evidence="4 5">
    <name type="scientific">Denitromonas halophila</name>
    <dbReference type="NCBI Taxonomy" id="1629404"/>
    <lineage>
        <taxon>Bacteria</taxon>
        <taxon>Pseudomonadati</taxon>
        <taxon>Pseudomonadota</taxon>
        <taxon>Betaproteobacteria</taxon>
        <taxon>Rhodocyclales</taxon>
        <taxon>Zoogloeaceae</taxon>
        <taxon>Denitromonas</taxon>
    </lineage>
</organism>
<dbReference type="RefSeq" id="WP_144308297.1">
    <property type="nucleotide sequence ID" value="NZ_VMNK01000003.1"/>
</dbReference>
<dbReference type="CDD" id="cd00118">
    <property type="entry name" value="LysM"/>
    <property type="match status" value="1"/>
</dbReference>
<dbReference type="Pfam" id="PF01476">
    <property type="entry name" value="LysM"/>
    <property type="match status" value="2"/>
</dbReference>
<dbReference type="PRINTS" id="PR01217">
    <property type="entry name" value="PRICHEXTENSN"/>
</dbReference>
<dbReference type="AlphaFoldDB" id="A0A557R0W4"/>
<dbReference type="InterPro" id="IPR035897">
    <property type="entry name" value="Toll_tir_struct_dom_sf"/>
</dbReference>
<dbReference type="PROSITE" id="PS51782">
    <property type="entry name" value="LYSM"/>
    <property type="match status" value="2"/>
</dbReference>
<dbReference type="InterPro" id="IPR052196">
    <property type="entry name" value="Bact_Kbp"/>
</dbReference>
<proteinExistence type="predicted"/>
<sequence length="935" mass="99499">MNIFLSYASDYREIADDMCCRLQAAGHEVFFDREDLPAGASFDDRIREAIDDCELFIFLVSPAAVADGHYTRTELKIVSRKWPTPGWHVLPVVVAPTPLDTIPAYLRALTLMQAEGNLTAEVVLEVQERVRRHTAPDGTPTAPPKADPGGVRYQSVQLRFSLDGAGSYTLAVPASPAGEQPATRLPLDTAALEHGLWHAAQPIDGSTRRAVNDAAVDALLPAGANARQIGQQLYAALFDSPLRTCLEDNLRSIDPQRGSGLRFVINTTDAPELARLPWEFLYSPAKDDFLFSDRMLPVVRWLDVDAATPTLTVEPPLRLLIAIAAPSDRPGLEVGEEIAHLDTALAELTERGVMQTVRLDHATLERLDNALLEHRPHVLHFIGHGDFVDDEGVLVLESDTTPGTADTIAGRQLAVLLRNHLTSLRLVFLNSCMGATASARDPFGGMAQSLIRRGIPAVIAMQFPVPDGAAVAMARHFYRYLAAGQPVDAALTSTRAFLYARGYAVEWGAPALHMRTPDGRLFDLAPAPAGRAADPMVARQTPPATTPPPVPPTAAAPAASGSSGARIGMVIGVVLLLGGGAWLALQSGEDSALAPVNTAPAPTPTDPIVVRPPAPAPQPEPIPEPAPAVIAPTPPTPPATVDPGVIPPPPPAPVDPTAHPSPAPTDTAALALSHLRAGDAIGGTALLSQALDQDPAALSLDRLGPQTHAELADTLARTAEQRFATGDVDGAQKALSALDAMAPFDPALEAALMQRLAPWLAMAAPAAGIEPAAGPSDEGGPMRYTVRRGDTLWRIARRLTGDGRNWREMVAYNNRLAELGMGGQVIADPHRIVPGQVISVPDILELRAGGTAYRITGDNPLQQLPPHLNNLAVGRGRAMEYHVSPGESLSRIAARIYGDPALWRDIQRDNATLIQDPDRIYPGQILVLPPRPAAR</sequence>
<dbReference type="InterPro" id="IPR024983">
    <property type="entry name" value="CHAT_dom"/>
</dbReference>
<feature type="region of interest" description="Disordered" evidence="1">
    <location>
        <begin position="595"/>
        <end position="666"/>
    </location>
</feature>
<reference evidence="4 5" key="1">
    <citation type="submission" date="2019-07" db="EMBL/GenBank/DDBJ databases">
        <title>The pathways for chlorine oxyanion respiration interact through the shared metabolite chlorate.</title>
        <authorList>
            <person name="Barnum T.P."/>
            <person name="Cheng Y."/>
            <person name="Hill K.A."/>
            <person name="Lucas L.N."/>
            <person name="Carlson H.K."/>
            <person name="Coates J.D."/>
        </authorList>
    </citation>
    <scope>NUCLEOTIDE SEQUENCE [LARGE SCALE GENOMIC DNA]</scope>
    <source>
        <strain evidence="4 5">SFB-3</strain>
    </source>
</reference>
<dbReference type="SUPFAM" id="SSF54106">
    <property type="entry name" value="LysM domain"/>
    <property type="match status" value="1"/>
</dbReference>
<dbReference type="GO" id="GO:0007165">
    <property type="term" value="P:signal transduction"/>
    <property type="evidence" value="ECO:0007669"/>
    <property type="project" value="InterPro"/>
</dbReference>
<feature type="compositionally biased region" description="Pro residues" evidence="1">
    <location>
        <begin position="601"/>
        <end position="663"/>
    </location>
</feature>
<dbReference type="SUPFAM" id="SSF52200">
    <property type="entry name" value="Toll/Interleukin receptor TIR domain"/>
    <property type="match status" value="1"/>
</dbReference>
<gene>
    <name evidence="4" type="ORF">FHP91_03680</name>
</gene>
<feature type="domain" description="LysM" evidence="3">
    <location>
        <begin position="879"/>
        <end position="928"/>
    </location>
</feature>
<dbReference type="Gene3D" id="3.40.50.10140">
    <property type="entry name" value="Toll/interleukin-1 receptor homology (TIR) domain"/>
    <property type="match status" value="1"/>
</dbReference>
<accession>A0A557R0W4</accession>
<dbReference type="InterPro" id="IPR000157">
    <property type="entry name" value="TIR_dom"/>
</dbReference>
<dbReference type="SMART" id="SM00257">
    <property type="entry name" value="LysM"/>
    <property type="match status" value="2"/>
</dbReference>
<protein>
    <submittedName>
        <fullName evidence="4">CHAT domain-containing protein</fullName>
    </submittedName>
</protein>
<evidence type="ECO:0000313" key="4">
    <source>
        <dbReference type="EMBL" id="TVO58774.1"/>
    </source>
</evidence>
<evidence type="ECO:0000256" key="1">
    <source>
        <dbReference type="SAM" id="MobiDB-lite"/>
    </source>
</evidence>
<feature type="domain" description="LysM" evidence="3">
    <location>
        <begin position="782"/>
        <end position="840"/>
    </location>
</feature>
<dbReference type="EMBL" id="VMNK01000003">
    <property type="protein sequence ID" value="TVO58774.1"/>
    <property type="molecule type" value="Genomic_DNA"/>
</dbReference>
<dbReference type="PANTHER" id="PTHR34700">
    <property type="entry name" value="POTASSIUM BINDING PROTEIN KBP"/>
    <property type="match status" value="1"/>
</dbReference>
<feature type="region of interest" description="Disordered" evidence="1">
    <location>
        <begin position="532"/>
        <end position="562"/>
    </location>
</feature>
<evidence type="ECO:0000259" key="3">
    <source>
        <dbReference type="PROSITE" id="PS51782"/>
    </source>
</evidence>
<feature type="compositionally biased region" description="Pro residues" evidence="1">
    <location>
        <begin position="544"/>
        <end position="554"/>
    </location>
</feature>
<evidence type="ECO:0000259" key="2">
    <source>
        <dbReference type="PROSITE" id="PS50104"/>
    </source>
</evidence>
<comment type="caution">
    <text evidence="4">The sequence shown here is derived from an EMBL/GenBank/DDBJ whole genome shotgun (WGS) entry which is preliminary data.</text>
</comment>
<dbReference type="Pfam" id="PF12770">
    <property type="entry name" value="CHAT"/>
    <property type="match status" value="1"/>
</dbReference>
<dbReference type="InterPro" id="IPR036779">
    <property type="entry name" value="LysM_dom_sf"/>
</dbReference>
<dbReference type="PROSITE" id="PS50104">
    <property type="entry name" value="TIR"/>
    <property type="match status" value="1"/>
</dbReference>
<dbReference type="OrthoDB" id="9146156at2"/>
<dbReference type="InterPro" id="IPR018392">
    <property type="entry name" value="LysM"/>
</dbReference>
<dbReference type="Proteomes" id="UP000319502">
    <property type="component" value="Unassembled WGS sequence"/>
</dbReference>
<feature type="domain" description="TIR" evidence="2">
    <location>
        <begin position="1"/>
        <end position="134"/>
    </location>
</feature>
<evidence type="ECO:0000313" key="5">
    <source>
        <dbReference type="Proteomes" id="UP000319502"/>
    </source>
</evidence>